<name>A0A0E9QD35_ANGAN</name>
<protein>
    <submittedName>
        <fullName evidence="2">Uncharacterized protein</fullName>
    </submittedName>
</protein>
<evidence type="ECO:0000313" key="2">
    <source>
        <dbReference type="EMBL" id="JAH14028.1"/>
    </source>
</evidence>
<reference evidence="2" key="2">
    <citation type="journal article" date="2015" name="Fish Shellfish Immunol.">
        <title>Early steps in the European eel (Anguilla anguilla)-Vibrio vulnificus interaction in the gills: Role of the RtxA13 toxin.</title>
        <authorList>
            <person name="Callol A."/>
            <person name="Pajuelo D."/>
            <person name="Ebbesson L."/>
            <person name="Teles M."/>
            <person name="MacKenzie S."/>
            <person name="Amaro C."/>
        </authorList>
    </citation>
    <scope>NUCLEOTIDE SEQUENCE</scope>
</reference>
<proteinExistence type="predicted"/>
<dbReference type="AlphaFoldDB" id="A0A0E9QD35"/>
<reference evidence="2" key="1">
    <citation type="submission" date="2014-11" db="EMBL/GenBank/DDBJ databases">
        <authorList>
            <person name="Amaro Gonzalez C."/>
        </authorList>
    </citation>
    <scope>NUCLEOTIDE SEQUENCE</scope>
</reference>
<organism evidence="2">
    <name type="scientific">Anguilla anguilla</name>
    <name type="common">European freshwater eel</name>
    <name type="synonym">Muraena anguilla</name>
    <dbReference type="NCBI Taxonomy" id="7936"/>
    <lineage>
        <taxon>Eukaryota</taxon>
        <taxon>Metazoa</taxon>
        <taxon>Chordata</taxon>
        <taxon>Craniata</taxon>
        <taxon>Vertebrata</taxon>
        <taxon>Euteleostomi</taxon>
        <taxon>Actinopterygii</taxon>
        <taxon>Neopterygii</taxon>
        <taxon>Teleostei</taxon>
        <taxon>Anguilliformes</taxon>
        <taxon>Anguillidae</taxon>
        <taxon>Anguilla</taxon>
    </lineage>
</organism>
<sequence length="21" mass="2507">MNDALMEKETKKTILEEMTHN</sequence>
<feature type="region of interest" description="Disordered" evidence="1">
    <location>
        <begin position="1"/>
        <end position="21"/>
    </location>
</feature>
<accession>A0A0E9QD35</accession>
<dbReference type="EMBL" id="GBXM01094549">
    <property type="protein sequence ID" value="JAH14028.1"/>
    <property type="molecule type" value="Transcribed_RNA"/>
</dbReference>
<evidence type="ECO:0000256" key="1">
    <source>
        <dbReference type="SAM" id="MobiDB-lite"/>
    </source>
</evidence>